<feature type="domain" description="HTH cro/C1-type" evidence="1">
    <location>
        <begin position="11"/>
        <end position="76"/>
    </location>
</feature>
<evidence type="ECO:0000259" key="1">
    <source>
        <dbReference type="Pfam" id="PF13443"/>
    </source>
</evidence>
<accession>A0A4R2JGX1</accession>
<dbReference type="RefSeq" id="WP_243727176.1">
    <property type="nucleotide sequence ID" value="NZ_SLWS01000007.1"/>
</dbReference>
<proteinExistence type="predicted"/>
<dbReference type="InterPro" id="IPR010982">
    <property type="entry name" value="Lambda_DNA-bd_dom_sf"/>
</dbReference>
<keyword evidence="3" id="KW-1185">Reference proteome</keyword>
<dbReference type="AlphaFoldDB" id="A0A4R2JGX1"/>
<dbReference type="GO" id="GO:0003677">
    <property type="term" value="F:DNA binding"/>
    <property type="evidence" value="ECO:0007669"/>
    <property type="project" value="UniProtKB-KW"/>
</dbReference>
<name>A0A4R2JGX1_9PSEU</name>
<dbReference type="SUPFAM" id="SSF47413">
    <property type="entry name" value="lambda repressor-like DNA-binding domains"/>
    <property type="match status" value="1"/>
</dbReference>
<protein>
    <submittedName>
        <fullName evidence="2">DNA-binding Xre family transcriptional regulator</fullName>
    </submittedName>
</protein>
<dbReference type="Pfam" id="PF13443">
    <property type="entry name" value="HTH_26"/>
    <property type="match status" value="1"/>
</dbReference>
<comment type="caution">
    <text evidence="2">The sequence shown here is derived from an EMBL/GenBank/DDBJ whole genome shotgun (WGS) entry which is preliminary data.</text>
</comment>
<dbReference type="EMBL" id="SLWS01000007">
    <property type="protein sequence ID" value="TCO55619.1"/>
    <property type="molecule type" value="Genomic_DNA"/>
</dbReference>
<gene>
    <name evidence="2" type="ORF">EV192_10740</name>
</gene>
<dbReference type="Proteomes" id="UP000295680">
    <property type="component" value="Unassembled WGS sequence"/>
</dbReference>
<reference evidence="2 3" key="1">
    <citation type="submission" date="2019-03" db="EMBL/GenBank/DDBJ databases">
        <title>Genomic Encyclopedia of Type Strains, Phase IV (KMG-IV): sequencing the most valuable type-strain genomes for metagenomic binning, comparative biology and taxonomic classification.</title>
        <authorList>
            <person name="Goeker M."/>
        </authorList>
    </citation>
    <scope>NUCLEOTIDE SEQUENCE [LARGE SCALE GENOMIC DNA]</scope>
    <source>
        <strain evidence="2 3">DSM 45934</strain>
    </source>
</reference>
<keyword evidence="2" id="KW-0238">DNA-binding</keyword>
<evidence type="ECO:0000313" key="2">
    <source>
        <dbReference type="EMBL" id="TCO55619.1"/>
    </source>
</evidence>
<evidence type="ECO:0000313" key="3">
    <source>
        <dbReference type="Proteomes" id="UP000295680"/>
    </source>
</evidence>
<dbReference type="InterPro" id="IPR001387">
    <property type="entry name" value="Cro/C1-type_HTH"/>
</dbReference>
<organism evidence="2 3">
    <name type="scientific">Actinocrispum wychmicini</name>
    <dbReference type="NCBI Taxonomy" id="1213861"/>
    <lineage>
        <taxon>Bacteria</taxon>
        <taxon>Bacillati</taxon>
        <taxon>Actinomycetota</taxon>
        <taxon>Actinomycetes</taxon>
        <taxon>Pseudonocardiales</taxon>
        <taxon>Pseudonocardiaceae</taxon>
        <taxon>Actinocrispum</taxon>
    </lineage>
</organism>
<sequence length="111" mass="12234">MSRKKVTYSWRLREIMAARGLNNISDLIPLLTERGIGLSASQIYRLVGDKPERISLTVLGALVDALDCTVEDLCAFRVEAAATPKAVNAGPSVVDLNQTIRPKRARVRRTD</sequence>